<dbReference type="InterPro" id="IPR052222">
    <property type="entry name" value="DESIGUAL"/>
</dbReference>
<feature type="transmembrane region" description="Helical" evidence="8">
    <location>
        <begin position="51"/>
        <end position="77"/>
    </location>
</feature>
<dbReference type="PANTHER" id="PTHR31769">
    <property type="entry name" value="OS07G0462200 PROTEIN-RELATED"/>
    <property type="match status" value="1"/>
</dbReference>
<dbReference type="OrthoDB" id="678343at2759"/>
<evidence type="ECO:0000256" key="8">
    <source>
        <dbReference type="SAM" id="Phobius"/>
    </source>
</evidence>
<feature type="compositionally biased region" description="Polar residues" evidence="7">
    <location>
        <begin position="283"/>
        <end position="306"/>
    </location>
</feature>
<feature type="transmembrane region" description="Helical" evidence="8">
    <location>
        <begin position="134"/>
        <end position="160"/>
    </location>
</feature>
<evidence type="ECO:0000256" key="3">
    <source>
        <dbReference type="ARBA" id="ARBA00022729"/>
    </source>
</evidence>
<sequence>MNLRVFLLSTIGALGLLSAVLSFIAEAKKLSEKDITTLASNECTHSKGPALGLGMFAAIAVLIAQIISNSMGGCICCDSRLNGPSVKRLSVAVAVSCLTLSWITFSIAFLLLVAGASINDKRDASDENLSTGCYVIKSGVFAGAAFASMTTAILGIVYNLQVFAIRQTMASAISGPIGGWRSSDVQISNTGQNEIMNEQSNTPMSILPVNQKETTKKTFEHRVTYPRSSISPGRLDTVEMTSPHYENLQSMRQTGNGETTHTEGPKQMRGTRSKKVNRAYRMASQTASASYNIDPSIASSNGVGYD</sequence>
<keyword evidence="3" id="KW-0732">Signal</keyword>
<dbReference type="Pfam" id="PF06749">
    <property type="entry name" value="DUF1218"/>
    <property type="match status" value="1"/>
</dbReference>
<comment type="similarity">
    <text evidence="6">Belongs to the DESIGUAL family.</text>
</comment>
<comment type="subcellular location">
    <subcellularLocation>
        <location evidence="1">Endomembrane system</location>
        <topology evidence="1">Multi-pass membrane protein</topology>
    </subcellularLocation>
</comment>
<reference evidence="9" key="1">
    <citation type="submission" date="2021-08" db="EMBL/GenBank/DDBJ databases">
        <title>WGS assembly of Ceratopteris richardii.</title>
        <authorList>
            <person name="Marchant D.B."/>
            <person name="Chen G."/>
            <person name="Jenkins J."/>
            <person name="Shu S."/>
            <person name="Leebens-Mack J."/>
            <person name="Grimwood J."/>
            <person name="Schmutz J."/>
            <person name="Soltis P."/>
            <person name="Soltis D."/>
            <person name="Chen Z.-H."/>
        </authorList>
    </citation>
    <scope>NUCLEOTIDE SEQUENCE</scope>
    <source>
        <strain evidence="9">Whitten #5841</strain>
        <tissue evidence="9">Leaf</tissue>
    </source>
</reference>
<name>A0A8T2VFS3_CERRI</name>
<evidence type="ECO:0000256" key="5">
    <source>
        <dbReference type="ARBA" id="ARBA00023136"/>
    </source>
</evidence>
<evidence type="ECO:0000256" key="2">
    <source>
        <dbReference type="ARBA" id="ARBA00022692"/>
    </source>
</evidence>
<dbReference type="GO" id="GO:0012505">
    <property type="term" value="C:endomembrane system"/>
    <property type="evidence" value="ECO:0007669"/>
    <property type="project" value="UniProtKB-SubCell"/>
</dbReference>
<dbReference type="AlphaFoldDB" id="A0A8T2VFS3"/>
<protein>
    <submittedName>
        <fullName evidence="9">Uncharacterized protein</fullName>
    </submittedName>
</protein>
<feature type="compositionally biased region" description="Basic residues" evidence="7">
    <location>
        <begin position="269"/>
        <end position="278"/>
    </location>
</feature>
<proteinExistence type="inferred from homology"/>
<keyword evidence="10" id="KW-1185">Reference proteome</keyword>
<dbReference type="EMBL" id="CM035406">
    <property type="protein sequence ID" value="KAH7447341.1"/>
    <property type="molecule type" value="Genomic_DNA"/>
</dbReference>
<keyword evidence="5 8" id="KW-0472">Membrane</keyword>
<evidence type="ECO:0000256" key="7">
    <source>
        <dbReference type="SAM" id="MobiDB-lite"/>
    </source>
</evidence>
<gene>
    <name evidence="9" type="ORF">KP509_01G102000</name>
</gene>
<dbReference type="InterPro" id="IPR009606">
    <property type="entry name" value="DEAL/Modifying_wall_lignin1/2"/>
</dbReference>
<keyword evidence="4 8" id="KW-1133">Transmembrane helix</keyword>
<organism evidence="9 10">
    <name type="scientific">Ceratopteris richardii</name>
    <name type="common">Triangle waterfern</name>
    <dbReference type="NCBI Taxonomy" id="49495"/>
    <lineage>
        <taxon>Eukaryota</taxon>
        <taxon>Viridiplantae</taxon>
        <taxon>Streptophyta</taxon>
        <taxon>Embryophyta</taxon>
        <taxon>Tracheophyta</taxon>
        <taxon>Polypodiopsida</taxon>
        <taxon>Polypodiidae</taxon>
        <taxon>Polypodiales</taxon>
        <taxon>Pteridineae</taxon>
        <taxon>Pteridaceae</taxon>
        <taxon>Parkerioideae</taxon>
        <taxon>Ceratopteris</taxon>
    </lineage>
</organism>
<evidence type="ECO:0000256" key="4">
    <source>
        <dbReference type="ARBA" id="ARBA00022989"/>
    </source>
</evidence>
<feature type="region of interest" description="Disordered" evidence="7">
    <location>
        <begin position="252"/>
        <end position="306"/>
    </location>
</feature>
<accession>A0A8T2VFS3</accession>
<comment type="caution">
    <text evidence="9">The sequence shown here is derived from an EMBL/GenBank/DDBJ whole genome shotgun (WGS) entry which is preliminary data.</text>
</comment>
<keyword evidence="2 8" id="KW-0812">Transmembrane</keyword>
<dbReference type="Proteomes" id="UP000825935">
    <property type="component" value="Chromosome 1"/>
</dbReference>
<evidence type="ECO:0000313" key="9">
    <source>
        <dbReference type="EMBL" id="KAH7447341.1"/>
    </source>
</evidence>
<evidence type="ECO:0000256" key="6">
    <source>
        <dbReference type="ARBA" id="ARBA00029467"/>
    </source>
</evidence>
<evidence type="ECO:0000256" key="1">
    <source>
        <dbReference type="ARBA" id="ARBA00004127"/>
    </source>
</evidence>
<evidence type="ECO:0000313" key="10">
    <source>
        <dbReference type="Proteomes" id="UP000825935"/>
    </source>
</evidence>
<feature type="transmembrane region" description="Helical" evidence="8">
    <location>
        <begin position="89"/>
        <end position="114"/>
    </location>
</feature>